<dbReference type="EMBL" id="CP104214">
    <property type="protein sequence ID" value="UWX68903.1"/>
    <property type="molecule type" value="Genomic_DNA"/>
</dbReference>
<sequence length="46" mass="4551">MHTVRIGLRWLAAAALLLGLGGCGVFCSGAGTNGWAGGACGTTVRF</sequence>
<name>A0AAP2NJ81_BURGA</name>
<protein>
    <recommendedName>
        <fullName evidence="4">Lipoprotein</fullName>
    </recommendedName>
</protein>
<dbReference type="GeneID" id="66458228"/>
<evidence type="ECO:0000313" key="3">
    <source>
        <dbReference type="Proteomes" id="UP000029590"/>
    </source>
</evidence>
<evidence type="ECO:0000313" key="1">
    <source>
        <dbReference type="EMBL" id="KGC11612.1"/>
    </source>
</evidence>
<dbReference type="Proteomes" id="UP001059745">
    <property type="component" value="Chromosome 1"/>
</dbReference>
<dbReference type="AlphaFoldDB" id="A0AAP2NJ81"/>
<proteinExistence type="predicted"/>
<dbReference type="Proteomes" id="UP000029590">
    <property type="component" value="Unassembled WGS sequence"/>
</dbReference>
<evidence type="ECO:0008006" key="4">
    <source>
        <dbReference type="Google" id="ProtNLM"/>
    </source>
</evidence>
<gene>
    <name evidence="1" type="ORF">DM48_7796</name>
    <name evidence="2" type="ORF">NYZ96_11720</name>
</gene>
<accession>A0AAP2NJ81</accession>
<evidence type="ECO:0000313" key="2">
    <source>
        <dbReference type="EMBL" id="UWX68903.1"/>
    </source>
</evidence>
<reference evidence="1 3" key="1">
    <citation type="submission" date="2014-04" db="EMBL/GenBank/DDBJ databases">
        <authorList>
            <person name="Bishop-Lilly K.A."/>
            <person name="Broomall S.M."/>
            <person name="Chain P.S."/>
            <person name="Chertkov O."/>
            <person name="Coyne S.R."/>
            <person name="Daligault H.E."/>
            <person name="Davenport K.W."/>
            <person name="Erkkila T."/>
            <person name="Frey K.G."/>
            <person name="Gibbons H.S."/>
            <person name="Gu W."/>
            <person name="Jaissle J."/>
            <person name="Johnson S.L."/>
            <person name="Koroleva G.I."/>
            <person name="Ladner J.T."/>
            <person name="Lo C.-C."/>
            <person name="Minogue T.D."/>
            <person name="Munk C."/>
            <person name="Palacios G.F."/>
            <person name="Redden C.L."/>
            <person name="Rosenzweig C.N."/>
            <person name="Scholz M.B."/>
            <person name="Teshima H."/>
            <person name="Xu Y."/>
        </authorList>
    </citation>
    <scope>NUCLEOTIDE SEQUENCE [LARGE SCALE GENOMIC DNA]</scope>
    <source>
        <strain evidence="1">Gladioli</strain>
        <strain evidence="3">gladioli</strain>
    </source>
</reference>
<reference evidence="2" key="2">
    <citation type="submission" date="2022-09" db="EMBL/GenBank/DDBJ databases">
        <title>Genomic of Burkholderia gladioli.</title>
        <authorList>
            <person name="Wu H."/>
        </authorList>
    </citation>
    <scope>NUCLEOTIDE SEQUENCE</scope>
    <source>
        <strain evidence="2">ZN-S4</strain>
    </source>
</reference>
<dbReference type="KEGG" id="bgo:BM43_3765"/>
<dbReference type="PROSITE" id="PS51257">
    <property type="entry name" value="PROKAR_LIPOPROTEIN"/>
    <property type="match status" value="1"/>
</dbReference>
<dbReference type="EMBL" id="JPGG01000017">
    <property type="protein sequence ID" value="KGC11612.1"/>
    <property type="molecule type" value="Genomic_DNA"/>
</dbReference>
<dbReference type="RefSeq" id="WP_164465581.1">
    <property type="nucleotide sequence ID" value="NZ_CADEPO010000002.1"/>
</dbReference>
<organism evidence="1 3">
    <name type="scientific">Burkholderia gladioli</name>
    <name type="common">Pseudomonas marginata</name>
    <name type="synonym">Phytomonas marginata</name>
    <dbReference type="NCBI Taxonomy" id="28095"/>
    <lineage>
        <taxon>Bacteria</taxon>
        <taxon>Pseudomonadati</taxon>
        <taxon>Pseudomonadota</taxon>
        <taxon>Betaproteobacteria</taxon>
        <taxon>Burkholderiales</taxon>
        <taxon>Burkholderiaceae</taxon>
        <taxon>Burkholderia</taxon>
    </lineage>
</organism>